<sequence length="297" mass="33658">MPLTISPEQVPLYAPGEILAQSDNGDPRRRVVFREFRYGPLFVEGPAIDSLLIVVYRHGQSRMRRLCEDGWKDALVRPRMISILGTGTPSRWEWDQPIEVSHLYLSSELLSETCASAFEQDYRRLNAKDALEVDDGKLLALADVLIDELRVPSAGGTLLIDTLAQALSVRLLRDYHQDRKQKSAPAWQLTAAQKLRALDFIEAHLSRDFDLEQLAREAGISEYHFIRCFKVSFGLSPHQFVIRKRLDRALEMIRTSPAPLSEVAVLCGFSDQSHMTRAFRRILKTTPGVIRSSAKSQ</sequence>
<evidence type="ECO:0000256" key="3">
    <source>
        <dbReference type="ARBA" id="ARBA00023163"/>
    </source>
</evidence>
<dbReference type="Gene3D" id="1.10.10.60">
    <property type="entry name" value="Homeodomain-like"/>
    <property type="match status" value="1"/>
</dbReference>
<dbReference type="PROSITE" id="PS01124">
    <property type="entry name" value="HTH_ARAC_FAMILY_2"/>
    <property type="match status" value="1"/>
</dbReference>
<dbReference type="PANTHER" id="PTHR46796">
    <property type="entry name" value="HTH-TYPE TRANSCRIPTIONAL ACTIVATOR RHAS-RELATED"/>
    <property type="match status" value="1"/>
</dbReference>
<organism evidence="5 6">
    <name type="scientific">Bradyrhizobium frederickii</name>
    <dbReference type="NCBI Taxonomy" id="2560054"/>
    <lineage>
        <taxon>Bacteria</taxon>
        <taxon>Pseudomonadati</taxon>
        <taxon>Pseudomonadota</taxon>
        <taxon>Alphaproteobacteria</taxon>
        <taxon>Hyphomicrobiales</taxon>
        <taxon>Nitrobacteraceae</taxon>
        <taxon>Bradyrhizobium</taxon>
    </lineage>
</organism>
<dbReference type="InterPro" id="IPR050204">
    <property type="entry name" value="AraC_XylS_family_regulators"/>
</dbReference>
<dbReference type="AlphaFoldDB" id="A0A4Y9NLU6"/>
<dbReference type="Pfam" id="PF12833">
    <property type="entry name" value="HTH_18"/>
    <property type="match status" value="1"/>
</dbReference>
<keyword evidence="2" id="KW-0238">DNA-binding</keyword>
<dbReference type="InterPro" id="IPR009057">
    <property type="entry name" value="Homeodomain-like_sf"/>
</dbReference>
<evidence type="ECO:0000313" key="5">
    <source>
        <dbReference type="EMBL" id="TFV68860.1"/>
    </source>
</evidence>
<reference evidence="5 6" key="1">
    <citation type="submission" date="2019-03" db="EMBL/GenBank/DDBJ databases">
        <title>Bradyrhizobium strains diversity.</title>
        <authorList>
            <person name="Urquiaga M.C.O."/>
            <person name="Hungria M."/>
            <person name="Delamuta J.R.M."/>
            <person name="Klepa M.S."/>
        </authorList>
    </citation>
    <scope>NUCLEOTIDE SEQUENCE [LARGE SCALE GENOMIC DNA]</scope>
    <source>
        <strain evidence="5 6">CNPSo 3426</strain>
    </source>
</reference>
<evidence type="ECO:0000256" key="1">
    <source>
        <dbReference type="ARBA" id="ARBA00023015"/>
    </source>
</evidence>
<dbReference type="RefSeq" id="WP_135167393.1">
    <property type="nucleotide sequence ID" value="NZ_SPQS01000034.1"/>
</dbReference>
<evidence type="ECO:0000259" key="4">
    <source>
        <dbReference type="PROSITE" id="PS01124"/>
    </source>
</evidence>
<dbReference type="GO" id="GO:0003700">
    <property type="term" value="F:DNA-binding transcription factor activity"/>
    <property type="evidence" value="ECO:0007669"/>
    <property type="project" value="InterPro"/>
</dbReference>
<dbReference type="PANTHER" id="PTHR46796:SF6">
    <property type="entry name" value="ARAC SUBFAMILY"/>
    <property type="match status" value="1"/>
</dbReference>
<evidence type="ECO:0000256" key="2">
    <source>
        <dbReference type="ARBA" id="ARBA00023125"/>
    </source>
</evidence>
<comment type="caution">
    <text evidence="5">The sequence shown here is derived from an EMBL/GenBank/DDBJ whole genome shotgun (WGS) entry which is preliminary data.</text>
</comment>
<dbReference type="SUPFAM" id="SSF46689">
    <property type="entry name" value="Homeodomain-like"/>
    <property type="match status" value="2"/>
</dbReference>
<gene>
    <name evidence="5" type="ORF">E4K64_35325</name>
</gene>
<proteinExistence type="predicted"/>
<accession>A0A4Y9NLU6</accession>
<protein>
    <submittedName>
        <fullName evidence="5">AraC family transcriptional regulator</fullName>
    </submittedName>
</protein>
<feature type="domain" description="HTH araC/xylS-type" evidence="4">
    <location>
        <begin position="195"/>
        <end position="293"/>
    </location>
</feature>
<keyword evidence="3" id="KW-0804">Transcription</keyword>
<dbReference type="InterPro" id="IPR018060">
    <property type="entry name" value="HTH_AraC"/>
</dbReference>
<dbReference type="Proteomes" id="UP000297700">
    <property type="component" value="Unassembled WGS sequence"/>
</dbReference>
<dbReference type="SMART" id="SM00342">
    <property type="entry name" value="HTH_ARAC"/>
    <property type="match status" value="1"/>
</dbReference>
<dbReference type="GO" id="GO:0043565">
    <property type="term" value="F:sequence-specific DNA binding"/>
    <property type="evidence" value="ECO:0007669"/>
    <property type="project" value="InterPro"/>
</dbReference>
<name>A0A4Y9NLU6_9BRAD</name>
<evidence type="ECO:0000313" key="6">
    <source>
        <dbReference type="Proteomes" id="UP000297700"/>
    </source>
</evidence>
<keyword evidence="1" id="KW-0805">Transcription regulation</keyword>
<dbReference type="EMBL" id="SPQS01000034">
    <property type="protein sequence ID" value="TFV68860.1"/>
    <property type="molecule type" value="Genomic_DNA"/>
</dbReference>